<comment type="similarity">
    <text evidence="2">Belongs to the CCC1 family.</text>
</comment>
<feature type="transmembrane region" description="Helical" evidence="7">
    <location>
        <begin position="96"/>
        <end position="121"/>
    </location>
</feature>
<dbReference type="OrthoDB" id="73465at2759"/>
<feature type="compositionally biased region" description="Low complexity" evidence="6">
    <location>
        <begin position="143"/>
        <end position="171"/>
    </location>
</feature>
<feature type="region of interest" description="Disordered" evidence="6">
    <location>
        <begin position="1"/>
        <end position="62"/>
    </location>
</feature>
<dbReference type="GO" id="GO:0030026">
    <property type="term" value="P:intracellular manganese ion homeostasis"/>
    <property type="evidence" value="ECO:0007669"/>
    <property type="project" value="InterPro"/>
</dbReference>
<dbReference type="EMBL" id="CP086362">
    <property type="protein sequence ID" value="UNI23189.1"/>
    <property type="molecule type" value="Genomic_DNA"/>
</dbReference>
<reference evidence="8" key="1">
    <citation type="submission" date="2021-11" db="EMBL/GenBank/DDBJ databases">
        <title>Purpureocillium_takamizusanense_genome.</title>
        <authorList>
            <person name="Nguyen N.-H."/>
        </authorList>
    </citation>
    <scope>NUCLEOTIDE SEQUENCE</scope>
    <source>
        <strain evidence="8">PT3</strain>
    </source>
</reference>
<keyword evidence="9" id="KW-1185">Reference proteome</keyword>
<accession>A0A9Q8QR07</accession>
<organism evidence="8 9">
    <name type="scientific">Purpureocillium takamizusanense</name>
    <dbReference type="NCBI Taxonomy" id="2060973"/>
    <lineage>
        <taxon>Eukaryota</taxon>
        <taxon>Fungi</taxon>
        <taxon>Dikarya</taxon>
        <taxon>Ascomycota</taxon>
        <taxon>Pezizomycotina</taxon>
        <taxon>Sordariomycetes</taxon>
        <taxon>Hypocreomycetidae</taxon>
        <taxon>Hypocreales</taxon>
        <taxon>Ophiocordycipitaceae</taxon>
        <taxon>Purpureocillium</taxon>
    </lineage>
</organism>
<dbReference type="RefSeq" id="XP_047846670.1">
    <property type="nucleotide sequence ID" value="XM_047990661.1"/>
</dbReference>
<evidence type="ECO:0000313" key="8">
    <source>
        <dbReference type="EMBL" id="UNI23189.1"/>
    </source>
</evidence>
<dbReference type="AlphaFoldDB" id="A0A9Q8QR07"/>
<feature type="compositionally biased region" description="Low complexity" evidence="6">
    <location>
        <begin position="34"/>
        <end position="62"/>
    </location>
</feature>
<dbReference type="Proteomes" id="UP000829364">
    <property type="component" value="Chromosome 9"/>
</dbReference>
<evidence type="ECO:0000256" key="2">
    <source>
        <dbReference type="ARBA" id="ARBA00007049"/>
    </source>
</evidence>
<sequence>MAYASETSPLLPEPRSERRPVSSLKAAVANRDVSPGGNSSTSSSPSTSSSSSPSSVGSSPDGLSDTLRDIIIGFSDGLTVPFALTAGLSSLGSTRLVIMGGLAELISGMISMGLGAYLAAVTERDRYLSQRAAHALPPPPSSAPYCSSSRSSTKPTTTTTTACSPSSSLSPAATVRLARREDIYAILDRYAVSRAAATPLVDELCGRVDDADDADAAVTAAANGTHHGTGRHHHHHDTRGATVSSSAADDDDPWLRFKMDVGLRLDEPETHAAWLSGLTMGLSYFVGGLVPMLPYFAMDRVRDALLVSVAVTVVILLAFGYAKNYVAIRTHRAGVWGALQTLVIGVLAAGTSYAIVKALDRGGGA</sequence>
<evidence type="ECO:0000256" key="4">
    <source>
        <dbReference type="ARBA" id="ARBA00022989"/>
    </source>
</evidence>
<gene>
    <name evidence="8" type="primary">CCC1</name>
    <name evidence="8" type="ORF">JDV02_009023</name>
</gene>
<feature type="transmembrane region" description="Helical" evidence="7">
    <location>
        <begin position="334"/>
        <end position="356"/>
    </location>
</feature>
<dbReference type="CDD" id="cd02435">
    <property type="entry name" value="CCC1"/>
    <property type="match status" value="1"/>
</dbReference>
<evidence type="ECO:0000256" key="5">
    <source>
        <dbReference type="ARBA" id="ARBA00023136"/>
    </source>
</evidence>
<comment type="subcellular location">
    <subcellularLocation>
        <location evidence="1">Endomembrane system</location>
        <topology evidence="1">Multi-pass membrane protein</topology>
    </subcellularLocation>
</comment>
<dbReference type="InterPro" id="IPR008217">
    <property type="entry name" value="Ccc1_fam"/>
</dbReference>
<feature type="compositionally biased region" description="Basic residues" evidence="6">
    <location>
        <begin position="228"/>
        <end position="237"/>
    </location>
</feature>
<evidence type="ECO:0000313" key="9">
    <source>
        <dbReference type="Proteomes" id="UP000829364"/>
    </source>
</evidence>
<dbReference type="GeneID" id="72070968"/>
<dbReference type="GO" id="GO:0005384">
    <property type="term" value="F:manganese ion transmembrane transporter activity"/>
    <property type="evidence" value="ECO:0007669"/>
    <property type="project" value="InterPro"/>
</dbReference>
<dbReference type="KEGG" id="ptkz:JDV02_009023"/>
<feature type="region of interest" description="Disordered" evidence="6">
    <location>
        <begin position="224"/>
        <end position="248"/>
    </location>
</feature>
<keyword evidence="3 7" id="KW-0812">Transmembrane</keyword>
<keyword evidence="5 7" id="KW-0472">Membrane</keyword>
<proteinExistence type="inferred from homology"/>
<dbReference type="Pfam" id="PF01988">
    <property type="entry name" value="VIT1"/>
    <property type="match status" value="1"/>
</dbReference>
<feature type="transmembrane region" description="Helical" evidence="7">
    <location>
        <begin position="304"/>
        <end position="322"/>
    </location>
</feature>
<keyword evidence="4 7" id="KW-1133">Transmembrane helix</keyword>
<name>A0A9Q8QR07_9HYPO</name>
<evidence type="ECO:0000256" key="6">
    <source>
        <dbReference type="SAM" id="MobiDB-lite"/>
    </source>
</evidence>
<protein>
    <submittedName>
        <fullName evidence="8">Protein ccc1</fullName>
    </submittedName>
</protein>
<evidence type="ECO:0000256" key="7">
    <source>
        <dbReference type="SAM" id="Phobius"/>
    </source>
</evidence>
<evidence type="ECO:0000256" key="3">
    <source>
        <dbReference type="ARBA" id="ARBA00022692"/>
    </source>
</evidence>
<evidence type="ECO:0000256" key="1">
    <source>
        <dbReference type="ARBA" id="ARBA00004127"/>
    </source>
</evidence>
<dbReference type="PANTHER" id="PTHR31851">
    <property type="entry name" value="FE(2+)/MN(2+) TRANSPORTER PCL1"/>
    <property type="match status" value="1"/>
</dbReference>
<dbReference type="GO" id="GO:0012505">
    <property type="term" value="C:endomembrane system"/>
    <property type="evidence" value="ECO:0007669"/>
    <property type="project" value="UniProtKB-SubCell"/>
</dbReference>
<feature type="transmembrane region" description="Helical" evidence="7">
    <location>
        <begin position="272"/>
        <end position="298"/>
    </location>
</feature>
<feature type="region of interest" description="Disordered" evidence="6">
    <location>
        <begin position="132"/>
        <end position="171"/>
    </location>
</feature>